<dbReference type="InterPro" id="IPR036322">
    <property type="entry name" value="WD40_repeat_dom_sf"/>
</dbReference>
<dbReference type="Gene3D" id="2.130.10.10">
    <property type="entry name" value="YVTN repeat-like/Quinoprotein amine dehydrogenase"/>
    <property type="match status" value="1"/>
</dbReference>
<evidence type="ECO:0000313" key="5">
    <source>
        <dbReference type="Proteomes" id="UP000194236"/>
    </source>
</evidence>
<dbReference type="PRINTS" id="PR00320">
    <property type="entry name" value="GPROTEINBRPT"/>
</dbReference>
<feature type="repeat" description="WD" evidence="3">
    <location>
        <begin position="92"/>
        <end position="131"/>
    </location>
</feature>
<dbReference type="Proteomes" id="UP000194236">
    <property type="component" value="Unassembled WGS sequence"/>
</dbReference>
<dbReference type="SMART" id="SM00320">
    <property type="entry name" value="WD40"/>
    <property type="match status" value="4"/>
</dbReference>
<keyword evidence="1 3" id="KW-0853">WD repeat</keyword>
<keyword evidence="2" id="KW-0677">Repeat</keyword>
<reference evidence="4 5" key="1">
    <citation type="submission" date="2017-03" db="EMBL/GenBank/DDBJ databases">
        <title>Genome Survey of Euroglyphus maynei.</title>
        <authorList>
            <person name="Arlian L.G."/>
            <person name="Morgan M.S."/>
            <person name="Rider S.D."/>
        </authorList>
    </citation>
    <scope>NUCLEOTIDE SEQUENCE [LARGE SCALE GENOMIC DNA]</scope>
    <source>
        <strain evidence="4">Arlian Lab</strain>
        <tissue evidence="4">Whole body</tissue>
    </source>
</reference>
<dbReference type="PANTHER" id="PTHR22847">
    <property type="entry name" value="WD40 REPEAT PROTEIN"/>
    <property type="match status" value="1"/>
</dbReference>
<dbReference type="SUPFAM" id="SSF50978">
    <property type="entry name" value="WD40 repeat-like"/>
    <property type="match status" value="1"/>
</dbReference>
<accession>A0A1Y3BCZ8</accession>
<evidence type="ECO:0000313" key="4">
    <source>
        <dbReference type="EMBL" id="OTF77894.1"/>
    </source>
</evidence>
<dbReference type="Pfam" id="PF00400">
    <property type="entry name" value="WD40"/>
    <property type="match status" value="3"/>
</dbReference>
<organism evidence="4 5">
    <name type="scientific">Euroglyphus maynei</name>
    <name type="common">Mayne's house dust mite</name>
    <dbReference type="NCBI Taxonomy" id="6958"/>
    <lineage>
        <taxon>Eukaryota</taxon>
        <taxon>Metazoa</taxon>
        <taxon>Ecdysozoa</taxon>
        <taxon>Arthropoda</taxon>
        <taxon>Chelicerata</taxon>
        <taxon>Arachnida</taxon>
        <taxon>Acari</taxon>
        <taxon>Acariformes</taxon>
        <taxon>Sarcoptiformes</taxon>
        <taxon>Astigmata</taxon>
        <taxon>Psoroptidia</taxon>
        <taxon>Analgoidea</taxon>
        <taxon>Pyroglyphidae</taxon>
        <taxon>Pyroglyphinae</taxon>
        <taxon>Euroglyphus</taxon>
    </lineage>
</organism>
<feature type="non-terminal residue" evidence="4">
    <location>
        <position position="226"/>
    </location>
</feature>
<feature type="repeat" description="WD" evidence="3">
    <location>
        <begin position="8"/>
        <end position="40"/>
    </location>
</feature>
<evidence type="ECO:0000256" key="3">
    <source>
        <dbReference type="PROSITE-ProRule" id="PRU00221"/>
    </source>
</evidence>
<dbReference type="PANTHER" id="PTHR22847:SF637">
    <property type="entry name" value="WD REPEAT DOMAIN 5B"/>
    <property type="match status" value="1"/>
</dbReference>
<feature type="non-terminal residue" evidence="4">
    <location>
        <position position="1"/>
    </location>
</feature>
<name>A0A1Y3BCZ8_EURMA</name>
<dbReference type="OrthoDB" id="674604at2759"/>
<feature type="repeat" description="WD" evidence="3">
    <location>
        <begin position="52"/>
        <end position="91"/>
    </location>
</feature>
<dbReference type="EMBL" id="MUJZ01030391">
    <property type="protein sequence ID" value="OTF77894.1"/>
    <property type="molecule type" value="Genomic_DNA"/>
</dbReference>
<sequence length="226" mass="25306">NHLLQQEIDDHHSGVNCLALSEDLSLLVSGGEDGIVRLWSTFSTPCECIGILSGHENYITCCTVHRYLIITGSADCTLKIWRIEDGNCIMTLYGHEAFINRCCTHGSILMSTSFDNTVRVWSLTNELTIVESENQSSDHDDKNKQSKSRSILRHTKISTTFGQCLYVLKDHEKSVTQVSLINIVSQNEMFSKDFIQELDIIMTTSTDGKAITYSLATGELRHILEG</sequence>
<evidence type="ECO:0000256" key="1">
    <source>
        <dbReference type="ARBA" id="ARBA00022574"/>
    </source>
</evidence>
<dbReference type="PROSITE" id="PS50082">
    <property type="entry name" value="WD_REPEATS_2"/>
    <property type="match status" value="3"/>
</dbReference>
<keyword evidence="5" id="KW-1185">Reference proteome</keyword>
<dbReference type="GO" id="GO:1990234">
    <property type="term" value="C:transferase complex"/>
    <property type="evidence" value="ECO:0007669"/>
    <property type="project" value="UniProtKB-ARBA"/>
</dbReference>
<dbReference type="InterPro" id="IPR001680">
    <property type="entry name" value="WD40_rpt"/>
</dbReference>
<comment type="caution">
    <text evidence="4">The sequence shown here is derived from an EMBL/GenBank/DDBJ whole genome shotgun (WGS) entry which is preliminary data.</text>
</comment>
<protein>
    <submittedName>
        <fullName evidence="4">Uncharacterized protein</fullName>
    </submittedName>
</protein>
<dbReference type="InterPro" id="IPR015943">
    <property type="entry name" value="WD40/YVTN_repeat-like_dom_sf"/>
</dbReference>
<gene>
    <name evidence="4" type="ORF">BLA29_010030</name>
</gene>
<dbReference type="AlphaFoldDB" id="A0A1Y3BCZ8"/>
<evidence type="ECO:0000256" key="2">
    <source>
        <dbReference type="ARBA" id="ARBA00022737"/>
    </source>
</evidence>
<dbReference type="InterPro" id="IPR020472">
    <property type="entry name" value="WD40_PAC1"/>
</dbReference>
<proteinExistence type="predicted"/>
<dbReference type="PROSITE" id="PS50294">
    <property type="entry name" value="WD_REPEATS_REGION"/>
    <property type="match status" value="2"/>
</dbReference>